<comment type="caution">
    <text evidence="2">The sequence shown here is derived from an EMBL/GenBank/DDBJ whole genome shotgun (WGS) entry which is preliminary data.</text>
</comment>
<evidence type="ECO:0000313" key="2">
    <source>
        <dbReference type="EMBL" id="KAB2611849.1"/>
    </source>
</evidence>
<organism evidence="2 3">
    <name type="scientific">Pyrus ussuriensis x Pyrus communis</name>
    <dbReference type="NCBI Taxonomy" id="2448454"/>
    <lineage>
        <taxon>Eukaryota</taxon>
        <taxon>Viridiplantae</taxon>
        <taxon>Streptophyta</taxon>
        <taxon>Embryophyta</taxon>
        <taxon>Tracheophyta</taxon>
        <taxon>Spermatophyta</taxon>
        <taxon>Magnoliopsida</taxon>
        <taxon>eudicotyledons</taxon>
        <taxon>Gunneridae</taxon>
        <taxon>Pentapetalae</taxon>
        <taxon>rosids</taxon>
        <taxon>fabids</taxon>
        <taxon>Rosales</taxon>
        <taxon>Rosaceae</taxon>
        <taxon>Amygdaloideae</taxon>
        <taxon>Maleae</taxon>
        <taxon>Pyrus</taxon>
    </lineage>
</organism>
<evidence type="ECO:0000256" key="1">
    <source>
        <dbReference type="SAM" id="MobiDB-lite"/>
    </source>
</evidence>
<dbReference type="Proteomes" id="UP000327157">
    <property type="component" value="Chromosome 17"/>
</dbReference>
<dbReference type="AlphaFoldDB" id="A0A5N5G8T4"/>
<keyword evidence="3" id="KW-1185">Reference proteome</keyword>
<dbReference type="EMBL" id="SMOL01000487">
    <property type="protein sequence ID" value="KAB2611849.1"/>
    <property type="molecule type" value="Genomic_DNA"/>
</dbReference>
<proteinExistence type="predicted"/>
<sequence>MGNAQWREPRESSSLQSKGEVTSLTTEVASLRTKLTSYKSHMSLIIQALSQSSIHLPDICPPSTFEPL</sequence>
<reference evidence="2 3" key="1">
    <citation type="submission" date="2019-09" db="EMBL/GenBank/DDBJ databases">
        <authorList>
            <person name="Ou C."/>
        </authorList>
    </citation>
    <scope>NUCLEOTIDE SEQUENCE [LARGE SCALE GENOMIC DNA]</scope>
    <source>
        <strain evidence="2">S2</strain>
        <tissue evidence="2">Leaf</tissue>
    </source>
</reference>
<gene>
    <name evidence="2" type="ORF">D8674_019881</name>
</gene>
<accession>A0A5N5G8T4</accession>
<reference evidence="2 3" key="3">
    <citation type="submission" date="2019-11" db="EMBL/GenBank/DDBJ databases">
        <title>A de novo genome assembly of a pear dwarfing rootstock.</title>
        <authorList>
            <person name="Wang F."/>
            <person name="Wang J."/>
            <person name="Li S."/>
            <person name="Zhang Y."/>
            <person name="Fang M."/>
            <person name="Ma L."/>
            <person name="Zhao Y."/>
            <person name="Jiang S."/>
        </authorList>
    </citation>
    <scope>NUCLEOTIDE SEQUENCE [LARGE SCALE GENOMIC DNA]</scope>
    <source>
        <strain evidence="2">S2</strain>
        <tissue evidence="2">Leaf</tissue>
    </source>
</reference>
<feature type="compositionally biased region" description="Polar residues" evidence="1">
    <location>
        <begin position="12"/>
        <end position="23"/>
    </location>
</feature>
<feature type="region of interest" description="Disordered" evidence="1">
    <location>
        <begin position="1"/>
        <end position="23"/>
    </location>
</feature>
<name>A0A5N5G8T4_9ROSA</name>
<reference evidence="3" key="2">
    <citation type="submission" date="2019-10" db="EMBL/GenBank/DDBJ databases">
        <title>A de novo genome assembly of a pear dwarfing rootstock.</title>
        <authorList>
            <person name="Wang F."/>
            <person name="Wang J."/>
            <person name="Li S."/>
            <person name="Zhang Y."/>
            <person name="Fang M."/>
            <person name="Ma L."/>
            <person name="Zhao Y."/>
            <person name="Jiang S."/>
        </authorList>
    </citation>
    <scope>NUCLEOTIDE SEQUENCE [LARGE SCALE GENOMIC DNA]</scope>
</reference>
<evidence type="ECO:0000313" key="3">
    <source>
        <dbReference type="Proteomes" id="UP000327157"/>
    </source>
</evidence>
<protein>
    <submittedName>
        <fullName evidence="2">Uncharacterized protein</fullName>
    </submittedName>
</protein>